<sequence length="87" mass="9493">MKATENPNSSNSSKKPEADSLNKDKPISFLGVLQSVFAAAFGVQSQKKRRKDFSKGKPIHYVLVGILFTTVFILIMVGLVQIALNAL</sequence>
<protein>
    <submittedName>
        <fullName evidence="3">DUF2970 domain-containing protein</fullName>
    </submittedName>
</protein>
<evidence type="ECO:0000256" key="2">
    <source>
        <dbReference type="SAM" id="Phobius"/>
    </source>
</evidence>
<keyword evidence="2" id="KW-0472">Membrane</keyword>
<accession>A0ABS5ZAY3</accession>
<keyword evidence="2" id="KW-1133">Transmembrane helix</keyword>
<proteinExistence type="predicted"/>
<name>A0ABS5ZAY3_9GAMM</name>
<keyword evidence="4" id="KW-1185">Reference proteome</keyword>
<evidence type="ECO:0000313" key="4">
    <source>
        <dbReference type="Proteomes" id="UP000690515"/>
    </source>
</evidence>
<organism evidence="3 4">
    <name type="scientific">Zooshikella harenae</name>
    <dbReference type="NCBI Taxonomy" id="2827238"/>
    <lineage>
        <taxon>Bacteria</taxon>
        <taxon>Pseudomonadati</taxon>
        <taxon>Pseudomonadota</taxon>
        <taxon>Gammaproteobacteria</taxon>
        <taxon>Oceanospirillales</taxon>
        <taxon>Zooshikellaceae</taxon>
        <taxon>Zooshikella</taxon>
    </lineage>
</organism>
<feature type="region of interest" description="Disordered" evidence="1">
    <location>
        <begin position="1"/>
        <end position="22"/>
    </location>
</feature>
<keyword evidence="2" id="KW-0812">Transmembrane</keyword>
<gene>
    <name evidence="3" type="ORF">KCG35_08740</name>
</gene>
<dbReference type="InterPro" id="IPR021344">
    <property type="entry name" value="DUF2970"/>
</dbReference>
<evidence type="ECO:0000313" key="3">
    <source>
        <dbReference type="EMBL" id="MBU2711145.1"/>
    </source>
</evidence>
<feature type="transmembrane region" description="Helical" evidence="2">
    <location>
        <begin position="63"/>
        <end position="84"/>
    </location>
</feature>
<dbReference type="Proteomes" id="UP000690515">
    <property type="component" value="Unassembled WGS sequence"/>
</dbReference>
<evidence type="ECO:0000256" key="1">
    <source>
        <dbReference type="SAM" id="MobiDB-lite"/>
    </source>
</evidence>
<comment type="caution">
    <text evidence="3">The sequence shown here is derived from an EMBL/GenBank/DDBJ whole genome shotgun (WGS) entry which is preliminary data.</text>
</comment>
<feature type="transmembrane region" description="Helical" evidence="2">
    <location>
        <begin position="26"/>
        <end position="43"/>
    </location>
</feature>
<dbReference type="Pfam" id="PF11174">
    <property type="entry name" value="DUF2970"/>
    <property type="match status" value="1"/>
</dbReference>
<dbReference type="EMBL" id="JAGSOY010000015">
    <property type="protein sequence ID" value="MBU2711145.1"/>
    <property type="molecule type" value="Genomic_DNA"/>
</dbReference>
<feature type="compositionally biased region" description="Low complexity" evidence="1">
    <location>
        <begin position="1"/>
        <end position="13"/>
    </location>
</feature>
<reference evidence="3 4" key="1">
    <citation type="submission" date="2021-04" db="EMBL/GenBank/DDBJ databases">
        <authorList>
            <person name="Pira H."/>
            <person name="Risdian C."/>
            <person name="Wink J."/>
        </authorList>
    </citation>
    <scope>NUCLEOTIDE SEQUENCE [LARGE SCALE GENOMIC DNA]</scope>
    <source>
        <strain evidence="3 4">WH53</strain>
    </source>
</reference>